<keyword evidence="2" id="KW-1185">Reference proteome</keyword>
<organism evidence="1 2">
    <name type="scientific">Streptomyces gilvosporeus</name>
    <dbReference type="NCBI Taxonomy" id="553510"/>
    <lineage>
        <taxon>Bacteria</taxon>
        <taxon>Bacillati</taxon>
        <taxon>Actinomycetota</taxon>
        <taxon>Actinomycetes</taxon>
        <taxon>Kitasatosporales</taxon>
        <taxon>Streptomycetaceae</taxon>
        <taxon>Streptomyces</taxon>
    </lineage>
</organism>
<dbReference type="AlphaFoldDB" id="A0A1V0TT09"/>
<dbReference type="RefSeq" id="WP_083105915.1">
    <property type="nucleotide sequence ID" value="NZ_CP020569.1"/>
</dbReference>
<gene>
    <name evidence="1" type="ORF">B1H19_19350</name>
</gene>
<accession>A0A1V0TT09</accession>
<dbReference type="Proteomes" id="UP000192726">
    <property type="component" value="Chromosome"/>
</dbReference>
<dbReference type="KEGG" id="sgv:B1H19_19350"/>
<evidence type="ECO:0000313" key="1">
    <source>
        <dbReference type="EMBL" id="ARF56057.1"/>
    </source>
</evidence>
<dbReference type="EMBL" id="CP020569">
    <property type="protein sequence ID" value="ARF56057.1"/>
    <property type="molecule type" value="Genomic_DNA"/>
</dbReference>
<sequence>MNVHSQWAVTNVAGQSVIPILVSAREKILDREAFDGAKSISLDSAASGGAEEKVPAAAAA</sequence>
<evidence type="ECO:0000313" key="2">
    <source>
        <dbReference type="Proteomes" id="UP000192726"/>
    </source>
</evidence>
<protein>
    <submittedName>
        <fullName evidence="1">Uncharacterized protein</fullName>
    </submittedName>
</protein>
<dbReference type="STRING" id="553510.B1H19_19350"/>
<reference evidence="1 2" key="1">
    <citation type="submission" date="2017-04" db="EMBL/GenBank/DDBJ databases">
        <title>Complete Genome Sequence of Streptomyces gilvosporeus F607, a Capable Producer of Natamycin.</title>
        <authorList>
            <person name="Zong G."/>
            <person name="Zhong C."/>
            <person name="Fu J."/>
            <person name="Qin R."/>
            <person name="Cao G."/>
        </authorList>
    </citation>
    <scope>NUCLEOTIDE SEQUENCE [LARGE SCALE GENOMIC DNA]</scope>
    <source>
        <strain evidence="1 2">F607</strain>
    </source>
</reference>
<name>A0A1V0TT09_9ACTN</name>
<proteinExistence type="predicted"/>